<dbReference type="EMBL" id="JAERTX010000001">
    <property type="protein sequence ID" value="MBM9458540.1"/>
    <property type="molecule type" value="Genomic_DNA"/>
</dbReference>
<gene>
    <name evidence="2" type="ORF">JK386_01345</name>
</gene>
<accession>A0A938Y3G8</accession>
<evidence type="ECO:0000313" key="3">
    <source>
        <dbReference type="Proteomes" id="UP000663791"/>
    </source>
</evidence>
<organism evidence="2 3">
    <name type="scientific">Nocardioides faecalis</name>
    <dbReference type="NCBI Taxonomy" id="2803858"/>
    <lineage>
        <taxon>Bacteria</taxon>
        <taxon>Bacillati</taxon>
        <taxon>Actinomycetota</taxon>
        <taxon>Actinomycetes</taxon>
        <taxon>Propionibacteriales</taxon>
        <taxon>Nocardioidaceae</taxon>
        <taxon>Nocardioides</taxon>
    </lineage>
</organism>
<dbReference type="RefSeq" id="WP_205289832.1">
    <property type="nucleotide sequence ID" value="NZ_CP074406.1"/>
</dbReference>
<feature type="region of interest" description="Disordered" evidence="1">
    <location>
        <begin position="21"/>
        <end position="49"/>
    </location>
</feature>
<name>A0A938Y3G8_9ACTN</name>
<protein>
    <submittedName>
        <fullName evidence="2">Uncharacterized protein</fullName>
    </submittedName>
</protein>
<dbReference type="Proteomes" id="UP000663791">
    <property type="component" value="Unassembled WGS sequence"/>
</dbReference>
<proteinExistence type="predicted"/>
<dbReference type="AlphaFoldDB" id="A0A938Y3G8"/>
<sequence>MTNYLNNAEYQYRRQRIAREVAASRGGRSRSDWLRRLAATDPARPRHLR</sequence>
<comment type="caution">
    <text evidence="2">The sequence shown here is derived from an EMBL/GenBank/DDBJ whole genome shotgun (WGS) entry which is preliminary data.</text>
</comment>
<reference evidence="2" key="1">
    <citation type="submission" date="2021-01" db="EMBL/GenBank/DDBJ databases">
        <title>Novel species in genus Nocardioides.</title>
        <authorList>
            <person name="Zhang G."/>
        </authorList>
    </citation>
    <scope>NUCLEOTIDE SEQUENCE</scope>
    <source>
        <strain evidence="2">Zg-536</strain>
    </source>
</reference>
<evidence type="ECO:0000313" key="2">
    <source>
        <dbReference type="EMBL" id="MBM9458540.1"/>
    </source>
</evidence>
<keyword evidence="3" id="KW-1185">Reference proteome</keyword>
<evidence type="ECO:0000256" key="1">
    <source>
        <dbReference type="SAM" id="MobiDB-lite"/>
    </source>
</evidence>